<protein>
    <submittedName>
        <fullName evidence="2">Uncharacterized protein</fullName>
    </submittedName>
</protein>
<accession>A0AA35SGA8</accession>
<gene>
    <name evidence="2" type="ORF">GBAR_LOCUS16006</name>
</gene>
<evidence type="ECO:0000313" key="3">
    <source>
        <dbReference type="Proteomes" id="UP001174909"/>
    </source>
</evidence>
<keyword evidence="3" id="KW-1185">Reference proteome</keyword>
<sequence>MTTKNPTSVEEKLDAALAAIETLKETAGELTSKVNSLEEMVKESNEILVAFSQSYYWTPEWQAKEAQAEEEARLGLGKVYEDVEELIEDLNK</sequence>
<comment type="caution">
    <text evidence="2">The sequence shown here is derived from an EMBL/GenBank/DDBJ whole genome shotgun (WGS) entry which is preliminary data.</text>
</comment>
<keyword evidence="1" id="KW-0175">Coiled coil</keyword>
<name>A0AA35SGA8_GEOBA</name>
<evidence type="ECO:0000313" key="2">
    <source>
        <dbReference type="EMBL" id="CAI8028086.1"/>
    </source>
</evidence>
<organism evidence="2 3">
    <name type="scientific">Geodia barretti</name>
    <name type="common">Barrett's horny sponge</name>
    <dbReference type="NCBI Taxonomy" id="519541"/>
    <lineage>
        <taxon>Eukaryota</taxon>
        <taxon>Metazoa</taxon>
        <taxon>Porifera</taxon>
        <taxon>Demospongiae</taxon>
        <taxon>Heteroscleromorpha</taxon>
        <taxon>Tetractinellida</taxon>
        <taxon>Astrophorina</taxon>
        <taxon>Geodiidae</taxon>
        <taxon>Geodia</taxon>
    </lineage>
</organism>
<dbReference type="AlphaFoldDB" id="A0AA35SGA8"/>
<dbReference type="EMBL" id="CASHTH010002317">
    <property type="protein sequence ID" value="CAI8028086.1"/>
    <property type="molecule type" value="Genomic_DNA"/>
</dbReference>
<feature type="coiled-coil region" evidence="1">
    <location>
        <begin position="13"/>
        <end position="40"/>
    </location>
</feature>
<dbReference type="Proteomes" id="UP001174909">
    <property type="component" value="Unassembled WGS sequence"/>
</dbReference>
<evidence type="ECO:0000256" key="1">
    <source>
        <dbReference type="SAM" id="Coils"/>
    </source>
</evidence>
<proteinExistence type="predicted"/>
<reference evidence="2" key="1">
    <citation type="submission" date="2023-03" db="EMBL/GenBank/DDBJ databases">
        <authorList>
            <person name="Steffen K."/>
            <person name="Cardenas P."/>
        </authorList>
    </citation>
    <scope>NUCLEOTIDE SEQUENCE</scope>
</reference>